<evidence type="ECO:0000313" key="2">
    <source>
        <dbReference type="Proteomes" id="UP000035904"/>
    </source>
</evidence>
<name>A0A0J1HKH2_BACAN</name>
<sequence>MKIKRLFLVLGVLAMMFVFYNTFIKDEPQTDALTPIKVEDLKQKIQYDYLFEDELLQNVINDLGGQFKLIFDDIDKNGHLTIYQNKKELEMFLGNHVTTAELADEFTSDYFSTNKNYKVTYKSKPSLFNYEEPRTVTKVKKGLFLVKQNDLILEFKYVPEIDGFRISEITYLK</sequence>
<dbReference type="GO" id="GO:0005524">
    <property type="term" value="F:ATP binding"/>
    <property type="evidence" value="ECO:0007669"/>
    <property type="project" value="UniProtKB-KW"/>
</dbReference>
<protein>
    <submittedName>
        <fullName evidence="1">Peptide ABC transporter ATP-binding protein</fullName>
    </submittedName>
</protein>
<organism evidence="1 2">
    <name type="scientific">Bacillus anthracis</name>
    <name type="common">anthrax bacterium</name>
    <dbReference type="NCBI Taxonomy" id="1392"/>
    <lineage>
        <taxon>Bacteria</taxon>
        <taxon>Bacillati</taxon>
        <taxon>Bacillota</taxon>
        <taxon>Bacilli</taxon>
        <taxon>Bacillales</taxon>
        <taxon>Bacillaceae</taxon>
        <taxon>Bacillus</taxon>
        <taxon>Bacillus cereus group</taxon>
    </lineage>
</organism>
<accession>A0A0J1HKH2</accession>
<dbReference type="EMBL" id="LDPG01000034">
    <property type="protein sequence ID" value="KLV14246.1"/>
    <property type="molecule type" value="Genomic_DNA"/>
</dbReference>
<evidence type="ECO:0000313" key="1">
    <source>
        <dbReference type="EMBL" id="KLV14246.1"/>
    </source>
</evidence>
<dbReference type="AlphaFoldDB" id="A0A0J1HKH2"/>
<gene>
    <name evidence="1" type="ORF">ABW01_27995</name>
</gene>
<keyword evidence="1" id="KW-0067">ATP-binding</keyword>
<proteinExistence type="predicted"/>
<dbReference type="Proteomes" id="UP000035904">
    <property type="component" value="Unassembled WGS sequence"/>
</dbReference>
<keyword evidence="1" id="KW-0547">Nucleotide-binding</keyword>
<comment type="caution">
    <text evidence="1">The sequence shown here is derived from an EMBL/GenBank/DDBJ whole genome shotgun (WGS) entry which is preliminary data.</text>
</comment>
<dbReference type="RefSeq" id="WP_047957136.1">
    <property type="nucleotide sequence ID" value="NZ_LDPG01000034.1"/>
</dbReference>
<reference evidence="1 2" key="1">
    <citation type="submission" date="2015-05" db="EMBL/GenBank/DDBJ databases">
        <title>Whole genome sequence and identification of bacterial endophytes from Costus igneus.</title>
        <authorList>
            <person name="Lee Y.P."/>
            <person name="Gan H.M."/>
            <person name="Eng W."/>
            <person name="Wheatley M.S."/>
            <person name="Caraballo A."/>
            <person name="Polter S."/>
            <person name="Savka M.A."/>
            <person name="Hudson A.O."/>
        </authorList>
    </citation>
    <scope>NUCLEOTIDE SEQUENCE [LARGE SCALE GENOMIC DNA]</scope>
    <source>
        <strain evidence="1 2">RIT375</strain>
    </source>
</reference>
<dbReference type="PATRIC" id="fig|1392.242.peg.4425"/>